<organism evidence="1 2">
    <name type="scientific">Anaerovirgula multivorans</name>
    <dbReference type="NCBI Taxonomy" id="312168"/>
    <lineage>
        <taxon>Bacteria</taxon>
        <taxon>Bacillati</taxon>
        <taxon>Bacillota</taxon>
        <taxon>Clostridia</taxon>
        <taxon>Peptostreptococcales</taxon>
        <taxon>Natronincolaceae</taxon>
        <taxon>Anaerovirgula</taxon>
    </lineage>
</organism>
<dbReference type="EMBL" id="FZOJ01000020">
    <property type="protein sequence ID" value="SNS77399.1"/>
    <property type="molecule type" value="Genomic_DNA"/>
</dbReference>
<evidence type="ECO:0000313" key="1">
    <source>
        <dbReference type="EMBL" id="SNS77399.1"/>
    </source>
</evidence>
<dbReference type="AlphaFoldDB" id="A0A239H7L7"/>
<dbReference type="RefSeq" id="WP_089284107.1">
    <property type="nucleotide sequence ID" value="NZ_FZOJ01000020.1"/>
</dbReference>
<sequence>MLSLGSINKKVQRAQAAVPKVVNAGTKQAKQITQRAVAAIPRVINPRSINSVKKAVNKGENAVKDKGKQIIDKKVKDGKERKERILDKLKKEWKDACTTVKRGTLTIGAVTATAVGVADAGRNWSEFQDRLLGRGKYAKADATTEAARGKVNIKPKVANDKGTSNIMGIDEQDESILSKADYVAMIALKYEYKRYEAIGDNLGMDAVMRAMMAIRQQANYNGKYDMTDSNGVLIEEYNYSSDKVATVTKTYVTSITSSNEWREGTKGLYIASYLSGYAPFPYGFTFSKAISASDPVKNNLKLFSKEGLQELGVTSIGDIPVPINKWKVWDTAQLAQSLANPSITEGDFKVVVNSTEDKSLTITTTTIYIKADLKTLYVYNPQVVEIQGGYWRQKAVKEWQYD</sequence>
<name>A0A239H7L7_9FIRM</name>
<proteinExistence type="predicted"/>
<evidence type="ECO:0000313" key="2">
    <source>
        <dbReference type="Proteomes" id="UP000198304"/>
    </source>
</evidence>
<gene>
    <name evidence="1" type="ORF">SAMN05446037_102060</name>
</gene>
<keyword evidence="2" id="KW-1185">Reference proteome</keyword>
<dbReference type="Proteomes" id="UP000198304">
    <property type="component" value="Unassembled WGS sequence"/>
</dbReference>
<reference evidence="1 2" key="1">
    <citation type="submission" date="2017-06" db="EMBL/GenBank/DDBJ databases">
        <authorList>
            <person name="Kim H.J."/>
            <person name="Triplett B.A."/>
        </authorList>
    </citation>
    <scope>NUCLEOTIDE SEQUENCE [LARGE SCALE GENOMIC DNA]</scope>
    <source>
        <strain evidence="1 2">SCA</strain>
    </source>
</reference>
<protein>
    <submittedName>
        <fullName evidence="1">Uncharacterized protein</fullName>
    </submittedName>
</protein>
<accession>A0A239H7L7</accession>